<evidence type="ECO:0000313" key="2">
    <source>
        <dbReference type="Proteomes" id="UP000324800"/>
    </source>
</evidence>
<name>A0A5J4XA55_9EUKA</name>
<comment type="caution">
    <text evidence="1">The sequence shown here is derived from an EMBL/GenBank/DDBJ whole genome shotgun (WGS) entry which is preliminary data.</text>
</comment>
<gene>
    <name evidence="1" type="ORF">EZS28_001071</name>
</gene>
<organism evidence="1 2">
    <name type="scientific">Streblomastix strix</name>
    <dbReference type="NCBI Taxonomy" id="222440"/>
    <lineage>
        <taxon>Eukaryota</taxon>
        <taxon>Metamonada</taxon>
        <taxon>Preaxostyla</taxon>
        <taxon>Oxymonadida</taxon>
        <taxon>Streblomastigidae</taxon>
        <taxon>Streblomastix</taxon>
    </lineage>
</organism>
<reference evidence="1 2" key="1">
    <citation type="submission" date="2019-03" db="EMBL/GenBank/DDBJ databases">
        <title>Single cell metagenomics reveals metabolic interactions within the superorganism composed of flagellate Streblomastix strix and complex community of Bacteroidetes bacteria on its surface.</title>
        <authorList>
            <person name="Treitli S.C."/>
            <person name="Kolisko M."/>
            <person name="Husnik F."/>
            <person name="Keeling P."/>
            <person name="Hampl V."/>
        </authorList>
    </citation>
    <scope>NUCLEOTIDE SEQUENCE [LARGE SCALE GENOMIC DNA]</scope>
    <source>
        <strain evidence="1">ST1C</strain>
    </source>
</reference>
<sequence length="127" mass="14452">IGIADASCSFAAGKGPWDDGNDQKTVKYYSDGKLVHLTYSKVNQKYYDGQRIAVEVDMTTVPRKATFFVDDIEQPNFVIDIPEAVRFWVYTFDKSSSFTVIKFERLIKSTSQGVYGSKGLQWGKEWE</sequence>
<proteinExistence type="predicted"/>
<evidence type="ECO:0000313" key="1">
    <source>
        <dbReference type="EMBL" id="KAA6403409.1"/>
    </source>
</evidence>
<dbReference type="AlphaFoldDB" id="A0A5J4XA55"/>
<dbReference type="Proteomes" id="UP000324800">
    <property type="component" value="Unassembled WGS sequence"/>
</dbReference>
<feature type="non-terminal residue" evidence="1">
    <location>
        <position position="1"/>
    </location>
</feature>
<accession>A0A5J4XA55</accession>
<protein>
    <submittedName>
        <fullName evidence="1">Uncharacterized protein</fullName>
    </submittedName>
</protein>
<dbReference type="EMBL" id="SNRW01000104">
    <property type="protein sequence ID" value="KAA6403409.1"/>
    <property type="molecule type" value="Genomic_DNA"/>
</dbReference>